<dbReference type="EMBL" id="JAGDFM010000710">
    <property type="protein sequence ID" value="KAG7376395.1"/>
    <property type="molecule type" value="Genomic_DNA"/>
</dbReference>
<proteinExistence type="predicted"/>
<gene>
    <name evidence="2" type="ORF">PHYPSEUDO_013635</name>
</gene>
<keyword evidence="1" id="KW-0732">Signal</keyword>
<feature type="chain" id="PRO_5035855634" description="RxLR effector protein" evidence="1">
    <location>
        <begin position="29"/>
        <end position="75"/>
    </location>
</feature>
<reference evidence="2" key="1">
    <citation type="submission" date="2021-02" db="EMBL/GenBank/DDBJ databases">
        <authorList>
            <person name="Palmer J.M."/>
        </authorList>
    </citation>
    <scope>NUCLEOTIDE SEQUENCE</scope>
    <source>
        <strain evidence="2">SCRP734</strain>
    </source>
</reference>
<feature type="signal peptide" evidence="1">
    <location>
        <begin position="1"/>
        <end position="28"/>
    </location>
</feature>
<evidence type="ECO:0000313" key="2">
    <source>
        <dbReference type="EMBL" id="KAG7376395.1"/>
    </source>
</evidence>
<evidence type="ECO:0008006" key="4">
    <source>
        <dbReference type="Google" id="ProtNLM"/>
    </source>
</evidence>
<dbReference type="PROSITE" id="PS51257">
    <property type="entry name" value="PROKAR_LIPOPROTEIN"/>
    <property type="match status" value="1"/>
</dbReference>
<dbReference type="OrthoDB" id="127750at2759"/>
<comment type="caution">
    <text evidence="2">The sequence shown here is derived from an EMBL/GenBank/DDBJ whole genome shotgun (WGS) entry which is preliminary data.</text>
</comment>
<name>A0A8T1V5T8_9STRA</name>
<keyword evidence="3" id="KW-1185">Reference proteome</keyword>
<dbReference type="Proteomes" id="UP000694044">
    <property type="component" value="Unassembled WGS sequence"/>
</dbReference>
<protein>
    <recommendedName>
        <fullName evidence="4">RxLR effector protein</fullName>
    </recommendedName>
</protein>
<feature type="non-terminal residue" evidence="2">
    <location>
        <position position="75"/>
    </location>
</feature>
<accession>A0A8T1V5T8</accession>
<dbReference type="AlphaFoldDB" id="A0A8T1V5T8"/>
<sequence>MDRGPFRRQWAMQMLAVAFLLLVAVGCAEFFTPGDVPGPPEKVLVSPASDTSMRVQFFPPLNVKPEGVNGAPVLG</sequence>
<evidence type="ECO:0000313" key="3">
    <source>
        <dbReference type="Proteomes" id="UP000694044"/>
    </source>
</evidence>
<organism evidence="2 3">
    <name type="scientific">Phytophthora pseudosyringae</name>
    <dbReference type="NCBI Taxonomy" id="221518"/>
    <lineage>
        <taxon>Eukaryota</taxon>
        <taxon>Sar</taxon>
        <taxon>Stramenopiles</taxon>
        <taxon>Oomycota</taxon>
        <taxon>Peronosporomycetes</taxon>
        <taxon>Peronosporales</taxon>
        <taxon>Peronosporaceae</taxon>
        <taxon>Phytophthora</taxon>
    </lineage>
</organism>
<evidence type="ECO:0000256" key="1">
    <source>
        <dbReference type="SAM" id="SignalP"/>
    </source>
</evidence>